<name>A0AAE8XMA5_9CAUD</name>
<feature type="compositionally biased region" description="Acidic residues" evidence="1">
    <location>
        <begin position="99"/>
        <end position="110"/>
    </location>
</feature>
<evidence type="ECO:0000313" key="2">
    <source>
        <dbReference type="EMBL" id="UAW53427.1"/>
    </source>
</evidence>
<feature type="compositionally biased region" description="Basic and acidic residues" evidence="1">
    <location>
        <begin position="111"/>
        <end position="121"/>
    </location>
</feature>
<evidence type="ECO:0000256" key="1">
    <source>
        <dbReference type="SAM" id="MobiDB-lite"/>
    </source>
</evidence>
<gene>
    <name evidence="2" type="ORF">pEaSNUABM30_00309</name>
</gene>
<keyword evidence="3" id="KW-1185">Reference proteome</keyword>
<accession>A0AAE8XMA5</accession>
<dbReference type="Proteomes" id="UP000827754">
    <property type="component" value="Segment"/>
</dbReference>
<sequence length="132" mass="14681">MKFLETRKETQVVLMAGALAGVIEAFGRDDEDEGKKLIVTALHQVGLTFDEFRKMMTEVSPEVEAEINAVTDAVIDSDIDFDDPQPVCCSECDSPVGDCDCEQEDEDLDTMEERPGNRNEDGQTDENGWSKE</sequence>
<protein>
    <submittedName>
        <fullName evidence="2">Uncharacterized protein</fullName>
    </submittedName>
</protein>
<feature type="region of interest" description="Disordered" evidence="1">
    <location>
        <begin position="94"/>
        <end position="132"/>
    </location>
</feature>
<organism evidence="2 3">
    <name type="scientific">Erwinia phage pEa_SNUABM_30</name>
    <dbReference type="NCBI Taxonomy" id="2869553"/>
    <lineage>
        <taxon>Viruses</taxon>
        <taxon>Duplodnaviria</taxon>
        <taxon>Heunggongvirae</taxon>
        <taxon>Uroviricota</taxon>
        <taxon>Caudoviricetes</taxon>
        <taxon>Alexandravirus</taxon>
        <taxon>Alexandravirus SNUABM30</taxon>
    </lineage>
</organism>
<reference evidence="2 3" key="1">
    <citation type="submission" date="2021-06" db="EMBL/GenBank/DDBJ databases">
        <title>Complete genome sequence of Erwinia phage pEa_SNUABM_30.</title>
        <authorList>
            <person name="Kim S.G."/>
            <person name="Park S.C."/>
        </authorList>
    </citation>
    <scope>NUCLEOTIDE SEQUENCE [LARGE SCALE GENOMIC DNA]</scope>
</reference>
<dbReference type="EMBL" id="MZ443778">
    <property type="protein sequence ID" value="UAW53427.1"/>
    <property type="molecule type" value="Genomic_DNA"/>
</dbReference>
<evidence type="ECO:0000313" key="3">
    <source>
        <dbReference type="Proteomes" id="UP000827754"/>
    </source>
</evidence>
<proteinExistence type="predicted"/>